<keyword evidence="2" id="KW-1185">Reference proteome</keyword>
<evidence type="ECO:0000313" key="1">
    <source>
        <dbReference type="EMBL" id="TFK63468.1"/>
    </source>
</evidence>
<proteinExistence type="predicted"/>
<organism evidence="1 2">
    <name type="scientific">Pluteus cervinus</name>
    <dbReference type="NCBI Taxonomy" id="181527"/>
    <lineage>
        <taxon>Eukaryota</taxon>
        <taxon>Fungi</taxon>
        <taxon>Dikarya</taxon>
        <taxon>Basidiomycota</taxon>
        <taxon>Agaricomycotina</taxon>
        <taxon>Agaricomycetes</taxon>
        <taxon>Agaricomycetidae</taxon>
        <taxon>Agaricales</taxon>
        <taxon>Pluteineae</taxon>
        <taxon>Pluteaceae</taxon>
        <taxon>Pluteus</taxon>
    </lineage>
</organism>
<accession>A0ACD3AC48</accession>
<evidence type="ECO:0000313" key="2">
    <source>
        <dbReference type="Proteomes" id="UP000308600"/>
    </source>
</evidence>
<protein>
    <submittedName>
        <fullName evidence="1">Uncharacterized protein</fullName>
    </submittedName>
</protein>
<name>A0ACD3AC48_9AGAR</name>
<sequence>MHQISQLQILALATVHHKSHGPPTTVEEPPMSSTNADELAEIDGVKPKVLLQDGDERDVKSASSSSTYKVKRTFDHYYCTCPAWRNQGGVPVNARSCKHLRTLLGDPYEDARLLLRNPDGQSSAPKGKGAKKAAPKALRKAPKPRSKRKKDDDEDEEEAPSKPPSKRARAQKPKAESEAEDEGEDAKDAAPNAPAAGDELAEINGIKPNVQMQDGEEREVKSGCSTSTYKVKRTWDHYYCTCPAWRNQGGAPVNARSCKHLRGLLGDAYEDARLELKNPDGQPSKTRGKPASKGKRKKADDDDDDDDAKPASKRTRPQRAKKEKDDDATSIGTPQLLLANKWDLDKGADPTGWWVSEKLDGVRTFYNGKRMLSRLGNPFTPPQWFLDKLPNDVTLDGELFCGRGQFQSTVSIVKTINSPHWNSGSNPVTFQVFDIPSLGNKPFEARLAELKKMFGPGGKWACREVEVVEHIKVKNRDHVLEKLKEIEALGGEGLMLREPKSAYEGCRSRTLLKVKTFFDAEALVLGHKFGSGKNKNVTGALCCQMESGKKFNVGSGLTDKQRKNPPKTGAIIVYRFQELTKDGVPRFPTFVGEAIDKKKPKDAVVSSKVVKPTGNDSEGNDD</sequence>
<reference evidence="1 2" key="1">
    <citation type="journal article" date="2019" name="Nat. Ecol. Evol.">
        <title>Megaphylogeny resolves global patterns of mushroom evolution.</title>
        <authorList>
            <person name="Varga T."/>
            <person name="Krizsan K."/>
            <person name="Foldi C."/>
            <person name="Dima B."/>
            <person name="Sanchez-Garcia M."/>
            <person name="Sanchez-Ramirez S."/>
            <person name="Szollosi G.J."/>
            <person name="Szarkandi J.G."/>
            <person name="Papp V."/>
            <person name="Albert L."/>
            <person name="Andreopoulos W."/>
            <person name="Angelini C."/>
            <person name="Antonin V."/>
            <person name="Barry K.W."/>
            <person name="Bougher N.L."/>
            <person name="Buchanan P."/>
            <person name="Buyck B."/>
            <person name="Bense V."/>
            <person name="Catcheside P."/>
            <person name="Chovatia M."/>
            <person name="Cooper J."/>
            <person name="Damon W."/>
            <person name="Desjardin D."/>
            <person name="Finy P."/>
            <person name="Geml J."/>
            <person name="Haridas S."/>
            <person name="Hughes K."/>
            <person name="Justo A."/>
            <person name="Karasinski D."/>
            <person name="Kautmanova I."/>
            <person name="Kiss B."/>
            <person name="Kocsube S."/>
            <person name="Kotiranta H."/>
            <person name="LaButti K.M."/>
            <person name="Lechner B.E."/>
            <person name="Liimatainen K."/>
            <person name="Lipzen A."/>
            <person name="Lukacs Z."/>
            <person name="Mihaltcheva S."/>
            <person name="Morgado L.N."/>
            <person name="Niskanen T."/>
            <person name="Noordeloos M.E."/>
            <person name="Ohm R.A."/>
            <person name="Ortiz-Santana B."/>
            <person name="Ovrebo C."/>
            <person name="Racz N."/>
            <person name="Riley R."/>
            <person name="Savchenko A."/>
            <person name="Shiryaev A."/>
            <person name="Soop K."/>
            <person name="Spirin V."/>
            <person name="Szebenyi C."/>
            <person name="Tomsovsky M."/>
            <person name="Tulloss R.E."/>
            <person name="Uehling J."/>
            <person name="Grigoriev I.V."/>
            <person name="Vagvolgyi C."/>
            <person name="Papp T."/>
            <person name="Martin F.M."/>
            <person name="Miettinen O."/>
            <person name="Hibbett D.S."/>
            <person name="Nagy L.G."/>
        </authorList>
    </citation>
    <scope>NUCLEOTIDE SEQUENCE [LARGE SCALE GENOMIC DNA]</scope>
    <source>
        <strain evidence="1 2">NL-1719</strain>
    </source>
</reference>
<dbReference type="EMBL" id="ML208521">
    <property type="protein sequence ID" value="TFK63468.1"/>
    <property type="molecule type" value="Genomic_DNA"/>
</dbReference>
<dbReference type="Proteomes" id="UP000308600">
    <property type="component" value="Unassembled WGS sequence"/>
</dbReference>
<gene>
    <name evidence="1" type="ORF">BDN72DRAFT_775873</name>
</gene>